<gene>
    <name evidence="2" type="ORF">GCM10008023_30060</name>
</gene>
<keyword evidence="3" id="KW-1185">Reference proteome</keyword>
<dbReference type="RefSeq" id="WP_133187447.1">
    <property type="nucleotide sequence ID" value="NZ_BNAQ01000004.1"/>
</dbReference>
<evidence type="ECO:0000313" key="2">
    <source>
        <dbReference type="EMBL" id="GHH21242.1"/>
    </source>
</evidence>
<organism evidence="2 3">
    <name type="scientific">Sphingomonas glacialis</name>
    <dbReference type="NCBI Taxonomy" id="658225"/>
    <lineage>
        <taxon>Bacteria</taxon>
        <taxon>Pseudomonadati</taxon>
        <taxon>Pseudomonadota</taxon>
        <taxon>Alphaproteobacteria</taxon>
        <taxon>Sphingomonadales</taxon>
        <taxon>Sphingomonadaceae</taxon>
        <taxon>Sphingomonas</taxon>
    </lineage>
</organism>
<reference evidence="3" key="1">
    <citation type="journal article" date="2019" name="Int. J. Syst. Evol. Microbiol.">
        <title>The Global Catalogue of Microorganisms (GCM) 10K type strain sequencing project: providing services to taxonomists for standard genome sequencing and annotation.</title>
        <authorList>
            <consortium name="The Broad Institute Genomics Platform"/>
            <consortium name="The Broad Institute Genome Sequencing Center for Infectious Disease"/>
            <person name="Wu L."/>
            <person name="Ma J."/>
        </authorList>
    </citation>
    <scope>NUCLEOTIDE SEQUENCE [LARGE SCALE GENOMIC DNA]</scope>
    <source>
        <strain evidence="3">CGMCC 1.8957</strain>
    </source>
</reference>
<evidence type="ECO:0008006" key="4">
    <source>
        <dbReference type="Google" id="ProtNLM"/>
    </source>
</evidence>
<dbReference type="Pfam" id="PF06667">
    <property type="entry name" value="PspB"/>
    <property type="match status" value="1"/>
</dbReference>
<evidence type="ECO:0000313" key="3">
    <source>
        <dbReference type="Proteomes" id="UP000652430"/>
    </source>
</evidence>
<keyword evidence="1" id="KW-0472">Membrane</keyword>
<comment type="caution">
    <text evidence="2">The sequence shown here is derived from an EMBL/GenBank/DDBJ whole genome shotgun (WGS) entry which is preliminary data.</text>
</comment>
<keyword evidence="1" id="KW-0812">Transmembrane</keyword>
<name>A0ABQ3LXR2_9SPHN</name>
<dbReference type="InterPro" id="IPR009554">
    <property type="entry name" value="Phageshock_PspB"/>
</dbReference>
<keyword evidence="1" id="KW-1133">Transmembrane helix</keyword>
<dbReference type="Proteomes" id="UP000652430">
    <property type="component" value="Unassembled WGS sequence"/>
</dbReference>
<sequence>MEDVLVPIAVCGTLFIGMPWVILHYITKWRQAPKITNEDEKLLDELYSLARRLEERLGTVERIIAVDHPEWRASMPLAEPTPYDPARRN</sequence>
<dbReference type="NCBIfam" id="TIGR02976">
    <property type="entry name" value="phageshock_pspB"/>
    <property type="match status" value="1"/>
</dbReference>
<protein>
    <recommendedName>
        <fullName evidence="4">Envelope stress response membrane protein PspB</fullName>
    </recommendedName>
</protein>
<dbReference type="EMBL" id="BNAQ01000004">
    <property type="protein sequence ID" value="GHH21242.1"/>
    <property type="molecule type" value="Genomic_DNA"/>
</dbReference>
<proteinExistence type="predicted"/>
<feature type="transmembrane region" description="Helical" evidence="1">
    <location>
        <begin position="6"/>
        <end position="26"/>
    </location>
</feature>
<accession>A0ABQ3LXR2</accession>
<evidence type="ECO:0000256" key="1">
    <source>
        <dbReference type="SAM" id="Phobius"/>
    </source>
</evidence>